<dbReference type="PANTHER" id="PTHR43084:SF1">
    <property type="entry name" value="PERSULFIDE DIOXYGENASE ETHE1, MITOCHONDRIAL"/>
    <property type="match status" value="1"/>
</dbReference>
<evidence type="ECO:0000259" key="1">
    <source>
        <dbReference type="SMART" id="SM00849"/>
    </source>
</evidence>
<dbReference type="PANTHER" id="PTHR43084">
    <property type="entry name" value="PERSULFIDE DIOXYGENASE ETHE1"/>
    <property type="match status" value="1"/>
</dbReference>
<dbReference type="GO" id="GO:0006749">
    <property type="term" value="P:glutathione metabolic process"/>
    <property type="evidence" value="ECO:0007669"/>
    <property type="project" value="TreeGrafter"/>
</dbReference>
<proteinExistence type="predicted"/>
<accession>T0Z1Y5</accession>
<dbReference type="AlphaFoldDB" id="T0Z1Y5"/>
<dbReference type="SUPFAM" id="SSF56281">
    <property type="entry name" value="Metallo-hydrolase/oxidoreductase"/>
    <property type="match status" value="1"/>
</dbReference>
<dbReference type="GO" id="GO:0050313">
    <property type="term" value="F:sulfur dioxygenase activity"/>
    <property type="evidence" value="ECO:0007669"/>
    <property type="project" value="TreeGrafter"/>
</dbReference>
<dbReference type="InterPro" id="IPR036866">
    <property type="entry name" value="RibonucZ/Hydroxyglut_hydro"/>
</dbReference>
<dbReference type="GO" id="GO:0070813">
    <property type="term" value="P:hydrogen sulfide metabolic process"/>
    <property type="evidence" value="ECO:0007669"/>
    <property type="project" value="TreeGrafter"/>
</dbReference>
<dbReference type="InterPro" id="IPR001279">
    <property type="entry name" value="Metallo-B-lactamas"/>
</dbReference>
<feature type="non-terminal residue" evidence="2">
    <location>
        <position position="123"/>
    </location>
</feature>
<sequence length="123" mass="13393">GIIADMRALDVKLEWILETHAHADHLSAAPQIRDSLGGRIAIGEGIRQVQAHFSAELNFEAGFHSDGSQFDHLFKDGERFHIGQLDARVIATPGHTRDSVSYLIGDALFVGDTLFMPDGGTAR</sequence>
<evidence type="ECO:0000313" key="2">
    <source>
        <dbReference type="EMBL" id="EQD38252.1"/>
    </source>
</evidence>
<dbReference type="SMART" id="SM00849">
    <property type="entry name" value="Lactamase_B"/>
    <property type="match status" value="1"/>
</dbReference>
<name>T0Z1Y5_9ZZZZ</name>
<dbReference type="EMBL" id="AUZY01010578">
    <property type="protein sequence ID" value="EQD38252.1"/>
    <property type="molecule type" value="Genomic_DNA"/>
</dbReference>
<dbReference type="InterPro" id="IPR051682">
    <property type="entry name" value="Mito_Persulfide_Diox"/>
</dbReference>
<dbReference type="Gene3D" id="3.60.15.10">
    <property type="entry name" value="Ribonuclease Z/Hydroxyacylglutathione hydrolase-like"/>
    <property type="match status" value="1"/>
</dbReference>
<dbReference type="Pfam" id="PF00753">
    <property type="entry name" value="Lactamase_B"/>
    <property type="match status" value="1"/>
</dbReference>
<feature type="domain" description="Metallo-beta-lactamase" evidence="1">
    <location>
        <begin position="5"/>
        <end position="123"/>
    </location>
</feature>
<gene>
    <name evidence="2" type="ORF">B1B_15896</name>
</gene>
<organism evidence="2">
    <name type="scientific">mine drainage metagenome</name>
    <dbReference type="NCBI Taxonomy" id="410659"/>
    <lineage>
        <taxon>unclassified sequences</taxon>
        <taxon>metagenomes</taxon>
        <taxon>ecological metagenomes</taxon>
    </lineage>
</organism>
<comment type="caution">
    <text evidence="2">The sequence shown here is derived from an EMBL/GenBank/DDBJ whole genome shotgun (WGS) entry which is preliminary data.</text>
</comment>
<protein>
    <submittedName>
        <fullName evidence="2">Metallo-beta-lactamase superfamily protein</fullName>
    </submittedName>
</protein>
<reference evidence="2" key="1">
    <citation type="submission" date="2013-08" db="EMBL/GenBank/DDBJ databases">
        <authorList>
            <person name="Mendez C."/>
            <person name="Richter M."/>
            <person name="Ferrer M."/>
            <person name="Sanchez J."/>
        </authorList>
    </citation>
    <scope>NUCLEOTIDE SEQUENCE</scope>
</reference>
<reference evidence="2" key="2">
    <citation type="journal article" date="2014" name="ISME J.">
        <title>Microbial stratification in low pH oxic and suboxic macroscopic growths along an acid mine drainage.</title>
        <authorList>
            <person name="Mendez-Garcia C."/>
            <person name="Mesa V."/>
            <person name="Sprenger R.R."/>
            <person name="Richter M."/>
            <person name="Diez M.S."/>
            <person name="Solano J."/>
            <person name="Bargiela R."/>
            <person name="Golyshina O.V."/>
            <person name="Manteca A."/>
            <person name="Ramos J.L."/>
            <person name="Gallego J.R."/>
            <person name="Llorente I."/>
            <person name="Martins Dos Santos V.A."/>
            <person name="Jensen O.N."/>
            <person name="Pelaez A.I."/>
            <person name="Sanchez J."/>
            <person name="Ferrer M."/>
        </authorList>
    </citation>
    <scope>NUCLEOTIDE SEQUENCE</scope>
</reference>
<feature type="non-terminal residue" evidence="2">
    <location>
        <position position="1"/>
    </location>
</feature>